<feature type="transmembrane region" description="Helical" evidence="1">
    <location>
        <begin position="20"/>
        <end position="44"/>
    </location>
</feature>
<feature type="transmembrane region" description="Helical" evidence="1">
    <location>
        <begin position="65"/>
        <end position="86"/>
    </location>
</feature>
<comment type="caution">
    <text evidence="2">The sequence shown here is derived from an EMBL/GenBank/DDBJ whole genome shotgun (WGS) entry which is preliminary data.</text>
</comment>
<proteinExistence type="predicted"/>
<keyword evidence="1" id="KW-1133">Transmembrane helix</keyword>
<accession>A0A3M7SI12</accession>
<sequence>MNNLNQFYLLEYDIKSLKPTIAIITIMLSSLGIFLTILFFVFNIKNHKGQFQQFTSFLRGCENNLVVVVVVVGVYHLKFSTFSYFFCNGGKVLKIRCLEYVIGKIDKIFLKKVERMFEKSEIKTKCLGE</sequence>
<gene>
    <name evidence="2" type="ORF">BpHYR1_039983</name>
</gene>
<evidence type="ECO:0000256" key="1">
    <source>
        <dbReference type="SAM" id="Phobius"/>
    </source>
</evidence>
<evidence type="ECO:0000313" key="3">
    <source>
        <dbReference type="Proteomes" id="UP000276133"/>
    </source>
</evidence>
<evidence type="ECO:0000313" key="2">
    <source>
        <dbReference type="EMBL" id="RNA35514.1"/>
    </source>
</evidence>
<keyword evidence="3" id="KW-1185">Reference proteome</keyword>
<name>A0A3M7SI12_BRAPC</name>
<reference evidence="2 3" key="1">
    <citation type="journal article" date="2018" name="Sci. Rep.">
        <title>Genomic signatures of local adaptation to the degree of environmental predictability in rotifers.</title>
        <authorList>
            <person name="Franch-Gras L."/>
            <person name="Hahn C."/>
            <person name="Garcia-Roger E.M."/>
            <person name="Carmona M.J."/>
            <person name="Serra M."/>
            <person name="Gomez A."/>
        </authorList>
    </citation>
    <scope>NUCLEOTIDE SEQUENCE [LARGE SCALE GENOMIC DNA]</scope>
    <source>
        <strain evidence="2">HYR1</strain>
    </source>
</reference>
<keyword evidence="1" id="KW-0472">Membrane</keyword>
<keyword evidence="1" id="KW-0812">Transmembrane</keyword>
<dbReference type="EMBL" id="REGN01001318">
    <property type="protein sequence ID" value="RNA35514.1"/>
    <property type="molecule type" value="Genomic_DNA"/>
</dbReference>
<evidence type="ECO:0008006" key="4">
    <source>
        <dbReference type="Google" id="ProtNLM"/>
    </source>
</evidence>
<organism evidence="2 3">
    <name type="scientific">Brachionus plicatilis</name>
    <name type="common">Marine rotifer</name>
    <name type="synonym">Brachionus muelleri</name>
    <dbReference type="NCBI Taxonomy" id="10195"/>
    <lineage>
        <taxon>Eukaryota</taxon>
        <taxon>Metazoa</taxon>
        <taxon>Spiralia</taxon>
        <taxon>Gnathifera</taxon>
        <taxon>Rotifera</taxon>
        <taxon>Eurotatoria</taxon>
        <taxon>Monogononta</taxon>
        <taxon>Pseudotrocha</taxon>
        <taxon>Ploima</taxon>
        <taxon>Brachionidae</taxon>
        <taxon>Brachionus</taxon>
    </lineage>
</organism>
<protein>
    <recommendedName>
        <fullName evidence="4">Transmembrane protein</fullName>
    </recommendedName>
</protein>
<dbReference type="Proteomes" id="UP000276133">
    <property type="component" value="Unassembled WGS sequence"/>
</dbReference>
<dbReference type="AlphaFoldDB" id="A0A3M7SI12"/>